<keyword evidence="1" id="KW-1133">Transmembrane helix</keyword>
<comment type="caution">
    <text evidence="2">The sequence shown here is derived from an EMBL/GenBank/DDBJ whole genome shotgun (WGS) entry which is preliminary data.</text>
</comment>
<protein>
    <submittedName>
        <fullName evidence="2">PepSY-associated TM helix domain-containing protein</fullName>
    </submittedName>
</protein>
<dbReference type="RefSeq" id="WP_343840479.1">
    <property type="nucleotide sequence ID" value="NZ_BAAAEI010000001.1"/>
</dbReference>
<reference evidence="2 3" key="1">
    <citation type="journal article" date="2019" name="Int. J. Syst. Evol. Microbiol.">
        <title>The Global Catalogue of Microorganisms (GCM) 10K type strain sequencing project: providing services to taxonomists for standard genome sequencing and annotation.</title>
        <authorList>
            <consortium name="The Broad Institute Genomics Platform"/>
            <consortium name="The Broad Institute Genome Sequencing Center for Infectious Disease"/>
            <person name="Wu L."/>
            <person name="Ma J."/>
        </authorList>
    </citation>
    <scope>NUCLEOTIDE SEQUENCE [LARGE SCALE GENOMIC DNA]</scope>
    <source>
        <strain evidence="2 3">JCM 13378</strain>
    </source>
</reference>
<feature type="transmembrane region" description="Helical" evidence="1">
    <location>
        <begin position="389"/>
        <end position="411"/>
    </location>
</feature>
<keyword evidence="1" id="KW-0472">Membrane</keyword>
<feature type="transmembrane region" description="Helical" evidence="1">
    <location>
        <begin position="427"/>
        <end position="443"/>
    </location>
</feature>
<feature type="transmembrane region" description="Helical" evidence="1">
    <location>
        <begin position="149"/>
        <end position="173"/>
    </location>
</feature>
<dbReference type="PROSITE" id="PS51257">
    <property type="entry name" value="PROKAR_LIPOPROTEIN"/>
    <property type="match status" value="1"/>
</dbReference>
<dbReference type="EMBL" id="BAAAEI010000001">
    <property type="protein sequence ID" value="GAA0340564.1"/>
    <property type="molecule type" value="Genomic_DNA"/>
</dbReference>
<feature type="transmembrane region" description="Helical" evidence="1">
    <location>
        <begin position="12"/>
        <end position="36"/>
    </location>
</feature>
<evidence type="ECO:0000313" key="3">
    <source>
        <dbReference type="Proteomes" id="UP001501757"/>
    </source>
</evidence>
<sequence length="530" mass="59621">MKGSFFRSMTWLHTWGGLLACWLLFVVFFGGTLSYFRYEISWWMQPESHGVVAEPDQQQAVQQVISVLQSKAPDSPLWFINLADERNPLTYYGYREAPQPGQKRGRFVDGYLVGDSQQDGINLRDTKGGDFFYRLHFDLHYMSAITARWIVGAAAMIMLVGLVTGIVIHRRIFADFFTFRNGKGARTWLDLHNVSSVLALPYHLMITYTGLLTLMFLYMSAPVDKVYPGGRAQFFDDQNPTFQSVKAAGQRRSEPLPIQDFIQRFKAEKQVESVSRISINNPADENTTVTVYGREAGQIAHYARSTLYNSQGDALGSSREAAFYAPEKTANTLIALHTAKFAPWPLRWLFVLGGVLGCIMVASGGVLWARRIAEKRLKANQPMGWNLRLVQALNIATVAGLPLASLVFLYLNRLLAADFDGRREWEMHGFFICYLLVFLFALYQPGRRGWAFVWMLTGGIALALPLLNLLTTDYHLLAYLINGQWALAGLELIVLAGGLIALWGARHCLSKPGIAHQQNARPDSYKVVTQ</sequence>
<dbReference type="PANTHER" id="PTHR34219:SF4">
    <property type="entry name" value="PEPSY DOMAIN-CONTAINING PROTEIN"/>
    <property type="match status" value="1"/>
</dbReference>
<feature type="transmembrane region" description="Helical" evidence="1">
    <location>
        <begin position="348"/>
        <end position="369"/>
    </location>
</feature>
<accession>A0ABN0WKN5</accession>
<organism evidence="2 3">
    <name type="scientific">Bowmanella denitrificans</name>
    <dbReference type="NCBI Taxonomy" id="366582"/>
    <lineage>
        <taxon>Bacteria</taxon>
        <taxon>Pseudomonadati</taxon>
        <taxon>Pseudomonadota</taxon>
        <taxon>Gammaproteobacteria</taxon>
        <taxon>Alteromonadales</taxon>
        <taxon>Alteromonadaceae</taxon>
        <taxon>Bowmanella</taxon>
    </lineage>
</organism>
<dbReference type="Proteomes" id="UP001501757">
    <property type="component" value="Unassembled WGS sequence"/>
</dbReference>
<name>A0ABN0WKN5_9ALTE</name>
<keyword evidence="1" id="KW-0812">Transmembrane</keyword>
<dbReference type="InterPro" id="IPR005625">
    <property type="entry name" value="PepSY-ass_TM"/>
</dbReference>
<evidence type="ECO:0000256" key="1">
    <source>
        <dbReference type="SAM" id="Phobius"/>
    </source>
</evidence>
<dbReference type="Pfam" id="PF03929">
    <property type="entry name" value="PepSY_TM"/>
    <property type="match status" value="1"/>
</dbReference>
<evidence type="ECO:0000313" key="2">
    <source>
        <dbReference type="EMBL" id="GAA0340564.1"/>
    </source>
</evidence>
<feature type="transmembrane region" description="Helical" evidence="1">
    <location>
        <begin position="450"/>
        <end position="470"/>
    </location>
</feature>
<gene>
    <name evidence="2" type="ORF">GCM10009092_01330</name>
</gene>
<feature type="transmembrane region" description="Helical" evidence="1">
    <location>
        <begin position="194"/>
        <end position="218"/>
    </location>
</feature>
<keyword evidence="3" id="KW-1185">Reference proteome</keyword>
<proteinExistence type="predicted"/>
<feature type="transmembrane region" description="Helical" evidence="1">
    <location>
        <begin position="476"/>
        <end position="503"/>
    </location>
</feature>
<dbReference type="PANTHER" id="PTHR34219">
    <property type="entry name" value="IRON-REGULATED INNER MEMBRANE PROTEIN-RELATED"/>
    <property type="match status" value="1"/>
</dbReference>